<dbReference type="GO" id="GO:0005524">
    <property type="term" value="F:ATP binding"/>
    <property type="evidence" value="ECO:0007669"/>
    <property type="project" value="UniProtKB-KW"/>
</dbReference>
<dbReference type="InterPro" id="IPR007730">
    <property type="entry name" value="SPOR-like_dom"/>
</dbReference>
<dbReference type="Pfam" id="PF05036">
    <property type="entry name" value="SPOR"/>
    <property type="match status" value="1"/>
</dbReference>
<dbReference type="PANTHER" id="PTHR35894:SF5">
    <property type="entry name" value="MU-LIKE PROPHAGE FLUMU DNA TRANSPOSITION PROTEIN B"/>
    <property type="match status" value="1"/>
</dbReference>
<dbReference type="RefSeq" id="WP_142873600.1">
    <property type="nucleotide sequence ID" value="NZ_CP045503.2"/>
</dbReference>
<evidence type="ECO:0000259" key="1">
    <source>
        <dbReference type="SMART" id="SM00382"/>
    </source>
</evidence>
<dbReference type="Pfam" id="PF13401">
    <property type="entry name" value="AAA_22"/>
    <property type="match status" value="1"/>
</dbReference>
<evidence type="ECO:0000313" key="3">
    <source>
        <dbReference type="Proteomes" id="UP000316416"/>
    </source>
</evidence>
<dbReference type="InterPro" id="IPR049945">
    <property type="entry name" value="AAA_22"/>
</dbReference>
<name>A0ABX6VBA6_9GAMM</name>
<dbReference type="InterPro" id="IPR036680">
    <property type="entry name" value="SPOR-like_sf"/>
</dbReference>
<dbReference type="PANTHER" id="PTHR35894">
    <property type="entry name" value="GENERAL SECRETION PATHWAY PROTEIN A-RELATED"/>
    <property type="match status" value="1"/>
</dbReference>
<dbReference type="SUPFAM" id="SSF52540">
    <property type="entry name" value="P-loop containing nucleoside triphosphate hydrolases"/>
    <property type="match status" value="1"/>
</dbReference>
<keyword evidence="2" id="KW-0547">Nucleotide-binding</keyword>
<dbReference type="InterPro" id="IPR027417">
    <property type="entry name" value="P-loop_NTPase"/>
</dbReference>
<dbReference type="SMART" id="SM00382">
    <property type="entry name" value="AAA"/>
    <property type="match status" value="1"/>
</dbReference>
<dbReference type="Gene3D" id="3.40.50.300">
    <property type="entry name" value="P-loop containing nucleotide triphosphate hydrolases"/>
    <property type="match status" value="1"/>
</dbReference>
<keyword evidence="3" id="KW-1185">Reference proteome</keyword>
<sequence length="467" mass="52265">MTYYDSILLPSQETLVQRLQHVSLYSQQLIAVTGGNGSGKTTLITSLLTELEEYSSALVTCPKHCSSSEIRRKILVQLFSEPVFDDEVALPETVLRLSKAMPQSSFIVLDDAHYLPMELIAECIILSQLTIPGKTISLTLTCSQAFFNELEMGLSEDLQESLLSISIDPLSNKEKEALYYTLLSRSDEDPFTPREIVKTQLEKQLGTPQEVVNLLELSLNGQVEIVTERKWTRAIVTGVLALFIVLLSWSLFKPVQSVPHPTVDETVTQPEPRVSLLSLYGERVLLGYFMQRQPVTQNHQAVEVTKKVKGRADSNADIAIEEDPKAIVEKPLSQIGADVEDVIGSEDVVKTFEGLEAFDSAEAQSIEVAEVSTPALTGFTLQLASVRKRNSLLNILNEIENEPDVHIARHNKRWVVLLGTFSSLSSARQKASLLTHKYHLKSPWTRQWKDLAEYELQEGFTIDDIRQ</sequence>
<reference evidence="2" key="1">
    <citation type="submission" date="2021-07" db="EMBL/GenBank/DDBJ databases">
        <title>Shewanella sp. YLB-07 whole genome sequence.</title>
        <authorList>
            <person name="Yu L."/>
        </authorList>
    </citation>
    <scope>NUCLEOTIDE SEQUENCE</scope>
    <source>
        <strain evidence="2">YLB-08</strain>
    </source>
</reference>
<dbReference type="EMBL" id="CP045503">
    <property type="protein sequence ID" value="QPG59965.1"/>
    <property type="molecule type" value="Genomic_DNA"/>
</dbReference>
<dbReference type="InterPro" id="IPR052026">
    <property type="entry name" value="ExeA_AAA_ATPase_DNA-bind"/>
</dbReference>
<proteinExistence type="predicted"/>
<dbReference type="Gene3D" id="3.30.70.1070">
    <property type="entry name" value="Sporulation related repeat"/>
    <property type="match status" value="1"/>
</dbReference>
<organism evidence="2 3">
    <name type="scientific">Shewanella eurypsychrophilus</name>
    <dbReference type="NCBI Taxonomy" id="2593656"/>
    <lineage>
        <taxon>Bacteria</taxon>
        <taxon>Pseudomonadati</taxon>
        <taxon>Pseudomonadota</taxon>
        <taxon>Gammaproteobacteria</taxon>
        <taxon>Alteromonadales</taxon>
        <taxon>Shewanellaceae</taxon>
        <taxon>Shewanella</taxon>
    </lineage>
</organism>
<keyword evidence="2" id="KW-0067">ATP-binding</keyword>
<gene>
    <name evidence="2" type="ORF">FM038_023340</name>
</gene>
<dbReference type="Proteomes" id="UP000316416">
    <property type="component" value="Chromosome"/>
</dbReference>
<accession>A0ABX6VBA6</accession>
<protein>
    <submittedName>
        <fullName evidence="2">ATP-binding protein</fullName>
    </submittedName>
</protein>
<feature type="domain" description="AAA+ ATPase" evidence="1">
    <location>
        <begin position="26"/>
        <end position="150"/>
    </location>
</feature>
<dbReference type="InterPro" id="IPR003593">
    <property type="entry name" value="AAA+_ATPase"/>
</dbReference>
<evidence type="ECO:0000313" key="2">
    <source>
        <dbReference type="EMBL" id="QPG59965.1"/>
    </source>
</evidence>